<evidence type="ECO:0000313" key="2">
    <source>
        <dbReference type="Proteomes" id="UP001056778"/>
    </source>
</evidence>
<proteinExistence type="predicted"/>
<sequence>MIQHLPASTLTINDEDMNFNYLQKQPTSRSLSSSQAVENHVCTSDNSVNSSETRSFNSKTNTPTSSRSSSAIGQVLLQNEDEVAQMQQIKEQNKQILHHINNKQDWGTNSINILDLHMELPLQKEEELNILENVLSDKEKLSALSSYLSSLGGRDTTALTNNILKRCLTNQLACKYSFRGKEAKLLLVPLKVKTPKS</sequence>
<keyword evidence="2" id="KW-1185">Reference proteome</keyword>
<dbReference type="EMBL" id="CM043018">
    <property type="protein sequence ID" value="KAI4462992.1"/>
    <property type="molecule type" value="Genomic_DNA"/>
</dbReference>
<evidence type="ECO:0000313" key="1">
    <source>
        <dbReference type="EMBL" id="KAI4462992.1"/>
    </source>
</evidence>
<name>A0ACB9T877_HOLOL</name>
<comment type="caution">
    <text evidence="1">The sequence shown here is derived from an EMBL/GenBank/DDBJ whole genome shotgun (WGS) entry which is preliminary data.</text>
</comment>
<reference evidence="1" key="1">
    <citation type="submission" date="2022-04" db="EMBL/GenBank/DDBJ databases">
        <title>Chromosome-scale genome assembly of Holotrichia oblita Faldermann.</title>
        <authorList>
            <person name="Rongchong L."/>
        </authorList>
    </citation>
    <scope>NUCLEOTIDE SEQUENCE</scope>
    <source>
        <strain evidence="1">81SQS9</strain>
    </source>
</reference>
<protein>
    <submittedName>
        <fullName evidence="1">Uncharacterized protein</fullName>
    </submittedName>
</protein>
<organism evidence="1 2">
    <name type="scientific">Holotrichia oblita</name>
    <name type="common">Chafer beetle</name>
    <dbReference type="NCBI Taxonomy" id="644536"/>
    <lineage>
        <taxon>Eukaryota</taxon>
        <taxon>Metazoa</taxon>
        <taxon>Ecdysozoa</taxon>
        <taxon>Arthropoda</taxon>
        <taxon>Hexapoda</taxon>
        <taxon>Insecta</taxon>
        <taxon>Pterygota</taxon>
        <taxon>Neoptera</taxon>
        <taxon>Endopterygota</taxon>
        <taxon>Coleoptera</taxon>
        <taxon>Polyphaga</taxon>
        <taxon>Scarabaeiformia</taxon>
        <taxon>Scarabaeidae</taxon>
        <taxon>Melolonthinae</taxon>
        <taxon>Holotrichia</taxon>
    </lineage>
</organism>
<dbReference type="Proteomes" id="UP001056778">
    <property type="component" value="Chromosome 4"/>
</dbReference>
<accession>A0ACB9T877</accession>
<gene>
    <name evidence="1" type="ORF">MML48_4g00015770</name>
</gene>